<protein>
    <submittedName>
        <fullName evidence="2">DUF6216 family protein</fullName>
    </submittedName>
</protein>
<dbReference type="RefSeq" id="WP_319787068.1">
    <property type="nucleotide sequence ID" value="NZ_JAWXRD010000040.1"/>
</dbReference>
<feature type="transmembrane region" description="Helical" evidence="1">
    <location>
        <begin position="126"/>
        <end position="150"/>
    </location>
</feature>
<proteinExistence type="predicted"/>
<name>A0ABU4QZW6_9ENTR</name>
<comment type="caution">
    <text evidence="2">The sequence shown here is derived from an EMBL/GenBank/DDBJ whole genome shotgun (WGS) entry which is preliminary data.</text>
</comment>
<dbReference type="Pfam" id="PF19723">
    <property type="entry name" value="DUF6216"/>
    <property type="match status" value="1"/>
</dbReference>
<dbReference type="Proteomes" id="UP001275664">
    <property type="component" value="Unassembled WGS sequence"/>
</dbReference>
<keyword evidence="1" id="KW-0472">Membrane</keyword>
<gene>
    <name evidence="2" type="ORF">SIK69_21630</name>
</gene>
<keyword evidence="1" id="KW-1133">Transmembrane helix</keyword>
<dbReference type="InterPro" id="IPR046188">
    <property type="entry name" value="DUF6216"/>
</dbReference>
<keyword evidence="3" id="KW-1185">Reference proteome</keyword>
<feature type="transmembrane region" description="Helical" evidence="1">
    <location>
        <begin position="162"/>
        <end position="183"/>
    </location>
</feature>
<keyword evidence="1" id="KW-0812">Transmembrane</keyword>
<evidence type="ECO:0000313" key="3">
    <source>
        <dbReference type="Proteomes" id="UP001275664"/>
    </source>
</evidence>
<reference evidence="2 3" key="1">
    <citation type="submission" date="2023-11" db="EMBL/GenBank/DDBJ databases">
        <title>Scandinavium wanjuensis sp. nov., isolated from lettuce South Korea.</title>
        <authorList>
            <person name="Park J."/>
            <person name="Park S."/>
            <person name="Oh K.K."/>
            <person name="Cho G.S."/>
            <person name="Franz C.M.A.P."/>
        </authorList>
    </citation>
    <scope>NUCLEOTIDE SEQUENCE [LARGE SCALE GENOMIC DNA]</scope>
    <source>
        <strain evidence="2 3">V105_6</strain>
    </source>
</reference>
<evidence type="ECO:0000256" key="1">
    <source>
        <dbReference type="SAM" id="Phobius"/>
    </source>
</evidence>
<sequence length="209" mass="24024">MIDFLNHILKILPILSAIAFPIVVVVVTLYIVYRSGSTSIIANKIWGIFIGEKNFFNEELALKEKVEHDVAKFNFKVNLKTRNLTQIELFYKFLGKFDLDIDNFKGLRDCYLPSLQKVKKTSKTEMFNICLVVILVGGFLLPIFVGVFIFKDISTFDGGKLANLFIYTFLISASTVLSFSQLLRKIKSIKTRKIIYKKKCEYLAKRKPT</sequence>
<organism evidence="2 3">
    <name type="scientific">Scandinavium lactucae</name>
    <dbReference type="NCBI Taxonomy" id="3095028"/>
    <lineage>
        <taxon>Bacteria</taxon>
        <taxon>Pseudomonadati</taxon>
        <taxon>Pseudomonadota</taxon>
        <taxon>Gammaproteobacteria</taxon>
        <taxon>Enterobacterales</taxon>
        <taxon>Enterobacteriaceae</taxon>
        <taxon>Scandinavium</taxon>
    </lineage>
</organism>
<accession>A0ABU4QZW6</accession>
<feature type="transmembrane region" description="Helical" evidence="1">
    <location>
        <begin position="12"/>
        <end position="33"/>
    </location>
</feature>
<evidence type="ECO:0000313" key="2">
    <source>
        <dbReference type="EMBL" id="MDX6042795.1"/>
    </source>
</evidence>
<dbReference type="EMBL" id="JAWXRD010000040">
    <property type="protein sequence ID" value="MDX6042795.1"/>
    <property type="molecule type" value="Genomic_DNA"/>
</dbReference>